<evidence type="ECO:0000313" key="2">
    <source>
        <dbReference type="EMBL" id="EDP45863.1"/>
    </source>
</evidence>
<dbReference type="EMBL" id="AAQJ02000001">
    <property type="protein sequence ID" value="EDP45863.1"/>
    <property type="molecule type" value="Genomic_DNA"/>
</dbReference>
<dbReference type="SMART" id="SM00421">
    <property type="entry name" value="HTH_LUXR"/>
    <property type="match status" value="1"/>
</dbReference>
<dbReference type="InterPro" id="IPR016032">
    <property type="entry name" value="Sig_transdc_resp-reg_C-effctor"/>
</dbReference>
<sequence>MNSINKILNKFFKNNNYYVLKDLNSNYIKCSESVAEEAGLDSPKSIKGKNDHEMIWRALAESFIKADNELILKRKIKINTVEMIQGTSGMHRVLVSKTGLRKDNGDLVAIISTNIIIDDIDIDIRKKAGKLSSDEQRFYLGFVWGEKYITKREVQVLKCILHGFSSTKMASLLNLSKKRIESIIKQLKQKLQCKSQLEIVSRAIIEGWIYLLEEDLEIDVLTNSTKK</sequence>
<proteinExistence type="predicted"/>
<dbReference type="SUPFAM" id="SSF46894">
    <property type="entry name" value="C-terminal effector domain of the bipartite response regulators"/>
    <property type="match status" value="1"/>
</dbReference>
<dbReference type="Gene3D" id="1.10.10.10">
    <property type="entry name" value="Winged helix-like DNA-binding domain superfamily/Winged helix DNA-binding domain"/>
    <property type="match status" value="1"/>
</dbReference>
<feature type="domain" description="HTH luxR-type" evidence="1">
    <location>
        <begin position="146"/>
        <end position="203"/>
    </location>
</feature>
<dbReference type="Proteomes" id="UP000054075">
    <property type="component" value="Unassembled WGS sequence"/>
</dbReference>
<gene>
    <name evidence="2" type="ORF">RICGR_1346</name>
</gene>
<dbReference type="InterPro" id="IPR000792">
    <property type="entry name" value="Tscrpt_reg_LuxR_C"/>
</dbReference>
<dbReference type="RefSeq" id="WP_006034851.1">
    <property type="nucleotide sequence ID" value="NZ_AAQJ02000001.1"/>
</dbReference>
<dbReference type="GO" id="GO:0006355">
    <property type="term" value="P:regulation of DNA-templated transcription"/>
    <property type="evidence" value="ECO:0007669"/>
    <property type="project" value="InterPro"/>
</dbReference>
<reference evidence="2" key="1">
    <citation type="submission" date="2006-04" db="EMBL/GenBank/DDBJ databases">
        <authorList>
            <person name="Seshadri R."/>
            <person name="Federici B.A."/>
        </authorList>
    </citation>
    <scope>NUCLEOTIDE SEQUENCE [LARGE SCALE GENOMIC DNA]</scope>
</reference>
<dbReference type="STRING" id="59196.RICGR_1346"/>
<dbReference type="Pfam" id="PF00196">
    <property type="entry name" value="GerE"/>
    <property type="match status" value="1"/>
</dbReference>
<evidence type="ECO:0000259" key="1">
    <source>
        <dbReference type="SMART" id="SM00421"/>
    </source>
</evidence>
<evidence type="ECO:0000313" key="3">
    <source>
        <dbReference type="Proteomes" id="UP000054075"/>
    </source>
</evidence>
<dbReference type="AlphaFoldDB" id="A8PPN7"/>
<dbReference type="OrthoDB" id="5571542at2"/>
<comment type="caution">
    <text evidence="2">The sequence shown here is derived from an EMBL/GenBank/DDBJ whole genome shotgun (WGS) entry which is preliminary data.</text>
</comment>
<accession>A8PPN7</accession>
<protein>
    <submittedName>
        <fullName evidence="2">Transcriptional regulator LuxR</fullName>
    </submittedName>
</protein>
<reference evidence="2" key="2">
    <citation type="submission" date="2007-10" db="EMBL/GenBank/DDBJ databases">
        <authorList>
            <person name="Myers G.S."/>
        </authorList>
    </citation>
    <scope>NUCLEOTIDE SEQUENCE [LARGE SCALE GENOMIC DNA]</scope>
</reference>
<dbReference type="InterPro" id="IPR036388">
    <property type="entry name" value="WH-like_DNA-bd_sf"/>
</dbReference>
<organism evidence="2 3">
    <name type="scientific">Rickettsiella grylli</name>
    <dbReference type="NCBI Taxonomy" id="59196"/>
    <lineage>
        <taxon>Bacteria</taxon>
        <taxon>Pseudomonadati</taxon>
        <taxon>Pseudomonadota</taxon>
        <taxon>Gammaproteobacteria</taxon>
        <taxon>Legionellales</taxon>
        <taxon>Coxiellaceae</taxon>
        <taxon>Rickettsiella</taxon>
    </lineage>
</organism>
<dbReference type="GO" id="GO:0003677">
    <property type="term" value="F:DNA binding"/>
    <property type="evidence" value="ECO:0007669"/>
    <property type="project" value="InterPro"/>
</dbReference>
<name>A8PPN7_9COXI</name>
<keyword evidence="3" id="KW-1185">Reference proteome</keyword>